<gene>
    <name evidence="1" type="ORF">AGOS_ADR100C</name>
</gene>
<evidence type="ECO:0000313" key="2">
    <source>
        <dbReference type="Proteomes" id="UP000000591"/>
    </source>
</evidence>
<organism evidence="1 2">
    <name type="scientific">Eremothecium gossypii (strain ATCC 10895 / CBS 109.51 / FGSC 9923 / NRRL Y-1056)</name>
    <name type="common">Yeast</name>
    <name type="synonym">Ashbya gossypii</name>
    <dbReference type="NCBI Taxonomy" id="284811"/>
    <lineage>
        <taxon>Eukaryota</taxon>
        <taxon>Fungi</taxon>
        <taxon>Dikarya</taxon>
        <taxon>Ascomycota</taxon>
        <taxon>Saccharomycotina</taxon>
        <taxon>Saccharomycetes</taxon>
        <taxon>Saccharomycetales</taxon>
        <taxon>Saccharomycetaceae</taxon>
        <taxon>Eremothecium</taxon>
    </lineage>
</organism>
<dbReference type="InParanoid" id="Q75AG9"/>
<dbReference type="EMBL" id="AE016817">
    <property type="protein sequence ID" value="AAS52020.1"/>
    <property type="molecule type" value="Genomic_DNA"/>
</dbReference>
<name>Q75AG9_EREGS</name>
<dbReference type="HOGENOM" id="CLU_2305424_0_0_1"/>
<dbReference type="Proteomes" id="UP000000591">
    <property type="component" value="Chromosome IV"/>
</dbReference>
<dbReference type="RefSeq" id="NP_984196.1">
    <property type="nucleotide sequence ID" value="NM_209549.1"/>
</dbReference>
<dbReference type="GeneID" id="4620345"/>
<reference evidence="1 2" key="1">
    <citation type="journal article" date="2004" name="Science">
        <title>The Ashbya gossypii genome as a tool for mapping the ancient Saccharomyces cerevisiae genome.</title>
        <authorList>
            <person name="Dietrich F.S."/>
            <person name="Voegeli S."/>
            <person name="Brachat S."/>
            <person name="Lerch A."/>
            <person name="Gates K."/>
            <person name="Steiner S."/>
            <person name="Mohr C."/>
            <person name="Pohlmann R."/>
            <person name="Luedi P."/>
            <person name="Choi S."/>
            <person name="Wing R.A."/>
            <person name="Flavier A."/>
            <person name="Gaffney T.D."/>
            <person name="Philippsen P."/>
        </authorList>
    </citation>
    <scope>NUCLEOTIDE SEQUENCE [LARGE SCALE GENOMIC DNA]</scope>
    <source>
        <strain evidence="2">ATCC 10895 / CBS 109.51 / FGSC 9923 / NRRL Y-1056</strain>
    </source>
</reference>
<accession>Q75AG9</accession>
<reference evidence="2" key="2">
    <citation type="journal article" date="2013" name="G3 (Bethesda)">
        <title>Genomes of Ashbya fungi isolated from insects reveal four mating-type loci, numerous translocations, lack of transposons, and distinct gene duplications.</title>
        <authorList>
            <person name="Dietrich F.S."/>
            <person name="Voegeli S."/>
            <person name="Kuo S."/>
            <person name="Philippsen P."/>
        </authorList>
    </citation>
    <scope>GENOME REANNOTATION</scope>
    <source>
        <strain evidence="2">ATCC 10895 / CBS 109.51 / FGSC 9923 / NRRL Y-1056</strain>
    </source>
</reference>
<proteinExistence type="predicted"/>
<dbReference type="OrthoDB" id="10520565at2759"/>
<dbReference type="KEGG" id="ago:AGOS_ADR100C"/>
<sequence length="100" mass="11303">MAHHLAGQRLAPGYPPLVKTKRTLRLIPLQNSVRPRAPPLLPPEGQQNIQVTESPSLLAQARGIEQSRLQYQQLQTAITEDRIEETGPLTRYTFPQQKTQ</sequence>
<protein>
    <submittedName>
        <fullName evidence="1">ADR100Cp</fullName>
    </submittedName>
</protein>
<keyword evidence="2" id="KW-1185">Reference proteome</keyword>
<dbReference type="AlphaFoldDB" id="Q75AG9"/>
<evidence type="ECO:0000313" key="1">
    <source>
        <dbReference type="EMBL" id="AAS52020.1"/>
    </source>
</evidence>